<dbReference type="SMART" id="SM00155">
    <property type="entry name" value="PLDc"/>
    <property type="match status" value="2"/>
</dbReference>
<name>A0ABV0ITW9_9NEIS</name>
<protein>
    <submittedName>
        <fullName evidence="3">Phospholipase D-like domain-containing protein</fullName>
    </submittedName>
</protein>
<dbReference type="PANTHER" id="PTHR21248">
    <property type="entry name" value="CARDIOLIPIN SYNTHASE"/>
    <property type="match status" value="1"/>
</dbReference>
<feature type="transmembrane region" description="Helical" evidence="1">
    <location>
        <begin position="430"/>
        <end position="452"/>
    </location>
</feature>
<dbReference type="Proteomes" id="UP001462502">
    <property type="component" value="Unassembled WGS sequence"/>
</dbReference>
<proteinExistence type="predicted"/>
<organism evidence="3 4">
    <name type="scientific">Chromobacterium phragmitis</name>
    <dbReference type="NCBI Taxonomy" id="2202141"/>
    <lineage>
        <taxon>Bacteria</taxon>
        <taxon>Pseudomonadati</taxon>
        <taxon>Pseudomonadota</taxon>
        <taxon>Betaproteobacteria</taxon>
        <taxon>Neisseriales</taxon>
        <taxon>Chromobacteriaceae</taxon>
        <taxon>Chromobacterium</taxon>
    </lineage>
</organism>
<dbReference type="PROSITE" id="PS50035">
    <property type="entry name" value="PLD"/>
    <property type="match status" value="1"/>
</dbReference>
<dbReference type="PANTHER" id="PTHR21248:SF22">
    <property type="entry name" value="PHOSPHOLIPASE D"/>
    <property type="match status" value="1"/>
</dbReference>
<keyword evidence="1" id="KW-0812">Transmembrane</keyword>
<keyword evidence="4" id="KW-1185">Reference proteome</keyword>
<sequence length="541" mass="59335">MTNRDEQSQQTLQFVRQLAEQALSRSAGAPLMAGNRVRLLYDSAENFPAWERAIASSKDSVFIEMYIFSNDQFGLKIRNILIDRANKGIQVCLLYDWLGSWRAHLSSFFKPLLDAGAQVRAYHPPSLGGGLSLLGRNHRKMIIVDRRELFVAGLCVSASWEGRPDKGLAPWRDTGLALCGPLLAPALAAFADSWASCGEPLDARWLEPADAEPCGSAAARLIATTPSTARMMRLDLLIASFARRTLWLTDAYFMATSLYLSALQQAARDGVDVRLLVPRSSDIRWIATVSRTQYRPLLEAGVRVFEWNGPMIHAKTAVADGRWARIGSTNLNLSSWLVNRELDIALEDEGLAGELADRFLLDLEQATEIVLRQERRKPVPRPVKQERRPRGGTKEFALSSASAAARQAMRIGDALGSAVRGSRMVESSEAPAFLSIGVALCLLALAIAYFPWLAAAPLVALLAISGLAVAFKAGGLYLEKRRKKQQSRLAVPPPPQPAPRLLPGRSMVLVGIFSRFLPQRTNNMPGKGSTIRASWDVLQAG</sequence>
<keyword evidence="1" id="KW-1133">Transmembrane helix</keyword>
<feature type="transmembrane region" description="Helical" evidence="1">
    <location>
        <begin position="458"/>
        <end position="478"/>
    </location>
</feature>
<dbReference type="EMBL" id="JBDXMI010000001">
    <property type="protein sequence ID" value="MEO9384737.1"/>
    <property type="molecule type" value="Genomic_DNA"/>
</dbReference>
<evidence type="ECO:0000259" key="2">
    <source>
        <dbReference type="PROSITE" id="PS50035"/>
    </source>
</evidence>
<feature type="domain" description="PLD phosphodiesterase" evidence="2">
    <location>
        <begin position="308"/>
        <end position="335"/>
    </location>
</feature>
<dbReference type="CDD" id="cd09159">
    <property type="entry name" value="PLDc_ybhO_like_2"/>
    <property type="match status" value="1"/>
</dbReference>
<dbReference type="RefSeq" id="WP_347949878.1">
    <property type="nucleotide sequence ID" value="NZ_JBDXMI010000001.1"/>
</dbReference>
<dbReference type="Gene3D" id="3.30.870.10">
    <property type="entry name" value="Endonuclease Chain A"/>
    <property type="match status" value="2"/>
</dbReference>
<dbReference type="InterPro" id="IPR001736">
    <property type="entry name" value="PLipase_D/transphosphatidylase"/>
</dbReference>
<evidence type="ECO:0000313" key="3">
    <source>
        <dbReference type="EMBL" id="MEO9384737.1"/>
    </source>
</evidence>
<accession>A0ABV0ITW9</accession>
<comment type="caution">
    <text evidence="3">The sequence shown here is derived from an EMBL/GenBank/DDBJ whole genome shotgun (WGS) entry which is preliminary data.</text>
</comment>
<dbReference type="InterPro" id="IPR025202">
    <property type="entry name" value="PLD-like_dom"/>
</dbReference>
<dbReference type="SUPFAM" id="SSF56024">
    <property type="entry name" value="Phospholipase D/nuclease"/>
    <property type="match status" value="2"/>
</dbReference>
<evidence type="ECO:0000313" key="4">
    <source>
        <dbReference type="Proteomes" id="UP001462502"/>
    </source>
</evidence>
<dbReference type="Pfam" id="PF13091">
    <property type="entry name" value="PLDc_2"/>
    <property type="match status" value="2"/>
</dbReference>
<keyword evidence="1" id="KW-0472">Membrane</keyword>
<reference evidence="3 4" key="1">
    <citation type="submission" date="2024-05" db="EMBL/GenBank/DDBJ databases">
        <authorList>
            <person name="De Oliveira J.P."/>
            <person name="Noriler S.A."/>
            <person name="De Oliveira A.G."/>
            <person name="Sipoli D.S."/>
        </authorList>
    </citation>
    <scope>NUCLEOTIDE SEQUENCE [LARGE SCALE GENOMIC DNA]</scope>
    <source>
        <strain evidence="3 4">LABIM192</strain>
    </source>
</reference>
<gene>
    <name evidence="3" type="ORF">ABI908_11585</name>
</gene>
<evidence type="ECO:0000256" key="1">
    <source>
        <dbReference type="SAM" id="Phobius"/>
    </source>
</evidence>
<dbReference type="CDD" id="cd09110">
    <property type="entry name" value="PLDc_CLS_1"/>
    <property type="match status" value="1"/>
</dbReference>